<protein>
    <submittedName>
        <fullName evidence="2">Uncharacterized protein</fullName>
    </submittedName>
</protein>
<evidence type="ECO:0000313" key="2">
    <source>
        <dbReference type="EMBL" id="OMP01640.1"/>
    </source>
</evidence>
<comment type="caution">
    <text evidence="2">The sequence shown here is derived from an EMBL/GenBank/DDBJ whole genome shotgun (WGS) entry which is preliminary data.</text>
</comment>
<reference evidence="2 3" key="1">
    <citation type="submission" date="2013-09" db="EMBL/GenBank/DDBJ databases">
        <title>Corchorus capsularis genome sequencing.</title>
        <authorList>
            <person name="Alam M."/>
            <person name="Haque M.S."/>
            <person name="Islam M.S."/>
            <person name="Emdad E.M."/>
            <person name="Islam M.M."/>
            <person name="Ahmed B."/>
            <person name="Halim A."/>
            <person name="Hossen Q.M.M."/>
            <person name="Hossain M.Z."/>
            <person name="Ahmed R."/>
            <person name="Khan M.M."/>
            <person name="Islam R."/>
            <person name="Rashid M.M."/>
            <person name="Khan S.A."/>
            <person name="Rahman M.S."/>
            <person name="Alam M."/>
        </authorList>
    </citation>
    <scope>NUCLEOTIDE SEQUENCE [LARGE SCALE GENOMIC DNA]</scope>
    <source>
        <strain evidence="3">cv. CVL-1</strain>
        <tissue evidence="2">Whole seedling</tissue>
    </source>
</reference>
<proteinExistence type="predicted"/>
<dbReference type="AlphaFoldDB" id="A0A1R3K3H0"/>
<evidence type="ECO:0000313" key="3">
    <source>
        <dbReference type="Proteomes" id="UP000188268"/>
    </source>
</evidence>
<dbReference type="Proteomes" id="UP000188268">
    <property type="component" value="Unassembled WGS sequence"/>
</dbReference>
<name>A0A1R3K3H0_COCAP</name>
<gene>
    <name evidence="2" type="ORF">CCACVL1_03045</name>
</gene>
<feature type="region of interest" description="Disordered" evidence="1">
    <location>
        <begin position="1"/>
        <end position="21"/>
    </location>
</feature>
<keyword evidence="3" id="KW-1185">Reference proteome</keyword>
<accession>A0A1R3K3H0</accession>
<dbReference type="EMBL" id="AWWV01006380">
    <property type="protein sequence ID" value="OMP01640.1"/>
    <property type="molecule type" value="Genomic_DNA"/>
</dbReference>
<organism evidence="2 3">
    <name type="scientific">Corchorus capsularis</name>
    <name type="common">Jute</name>
    <dbReference type="NCBI Taxonomy" id="210143"/>
    <lineage>
        <taxon>Eukaryota</taxon>
        <taxon>Viridiplantae</taxon>
        <taxon>Streptophyta</taxon>
        <taxon>Embryophyta</taxon>
        <taxon>Tracheophyta</taxon>
        <taxon>Spermatophyta</taxon>
        <taxon>Magnoliopsida</taxon>
        <taxon>eudicotyledons</taxon>
        <taxon>Gunneridae</taxon>
        <taxon>Pentapetalae</taxon>
        <taxon>rosids</taxon>
        <taxon>malvids</taxon>
        <taxon>Malvales</taxon>
        <taxon>Malvaceae</taxon>
        <taxon>Grewioideae</taxon>
        <taxon>Apeibeae</taxon>
        <taxon>Corchorus</taxon>
    </lineage>
</organism>
<evidence type="ECO:0000256" key="1">
    <source>
        <dbReference type="SAM" id="MobiDB-lite"/>
    </source>
</evidence>
<sequence>MAAGEVSAEEASARSPAVAVA</sequence>